<dbReference type="Proteomes" id="UP000287166">
    <property type="component" value="Unassembled WGS sequence"/>
</dbReference>
<name>A0A401GCK5_9APHY</name>
<dbReference type="GeneID" id="38776804"/>
<gene>
    <name evidence="2" type="ORF">SCP_0210890</name>
</gene>
<feature type="domain" description="Tyrosine specific protein phosphatases" evidence="1">
    <location>
        <begin position="145"/>
        <end position="178"/>
    </location>
</feature>
<dbReference type="AlphaFoldDB" id="A0A401GCK5"/>
<dbReference type="InterPro" id="IPR029021">
    <property type="entry name" value="Prot-tyrosine_phosphatase-like"/>
</dbReference>
<dbReference type="Gene3D" id="3.90.190.10">
    <property type="entry name" value="Protein tyrosine phosphatase superfamily"/>
    <property type="match status" value="1"/>
</dbReference>
<accession>A0A401GCK5</accession>
<dbReference type="Pfam" id="PF13350">
    <property type="entry name" value="Y_phosphatase3"/>
    <property type="match status" value="1"/>
</dbReference>
<dbReference type="InterPro" id="IPR026893">
    <property type="entry name" value="Tyr/Ser_Pase_IphP-type"/>
</dbReference>
<dbReference type="PANTHER" id="PTHR31126:SF1">
    <property type="entry name" value="TYROSINE SPECIFIC PROTEIN PHOSPHATASES DOMAIN-CONTAINING PROTEIN"/>
    <property type="match status" value="1"/>
</dbReference>
<comment type="caution">
    <text evidence="2">The sequence shown here is derived from an EMBL/GenBank/DDBJ whole genome shotgun (WGS) entry which is preliminary data.</text>
</comment>
<reference evidence="2 3" key="1">
    <citation type="journal article" date="2018" name="Sci. Rep.">
        <title>Genome sequence of the cauliflower mushroom Sparassis crispa (Hanabiratake) and its association with beneficial usage.</title>
        <authorList>
            <person name="Kiyama R."/>
            <person name="Furutani Y."/>
            <person name="Kawaguchi K."/>
            <person name="Nakanishi T."/>
        </authorList>
    </citation>
    <scope>NUCLEOTIDE SEQUENCE [LARGE SCALE GENOMIC DNA]</scope>
</reference>
<proteinExistence type="predicted"/>
<dbReference type="PANTHER" id="PTHR31126">
    <property type="entry name" value="TYROSINE-PROTEIN PHOSPHATASE"/>
    <property type="match status" value="1"/>
</dbReference>
<dbReference type="InterPro" id="IPR000387">
    <property type="entry name" value="Tyr_Pase_dom"/>
</dbReference>
<dbReference type="RefSeq" id="XP_027610800.1">
    <property type="nucleotide sequence ID" value="XM_027754999.1"/>
</dbReference>
<keyword evidence="3" id="KW-1185">Reference proteome</keyword>
<dbReference type="SUPFAM" id="SSF52799">
    <property type="entry name" value="(Phosphotyrosine protein) phosphatases II"/>
    <property type="match status" value="1"/>
</dbReference>
<evidence type="ECO:0000313" key="2">
    <source>
        <dbReference type="EMBL" id="GBE79887.1"/>
    </source>
</evidence>
<dbReference type="PROSITE" id="PS50056">
    <property type="entry name" value="TYR_PHOSPHATASE_2"/>
    <property type="match status" value="1"/>
</dbReference>
<dbReference type="PROSITE" id="PS00383">
    <property type="entry name" value="TYR_PHOSPHATASE_1"/>
    <property type="match status" value="1"/>
</dbReference>
<sequence>MDLEPLDPDYVNERLSQPPFVTISGVCNIRDLGSYATVHPGLMTKPRFLFRSAEISSITEEGMQQLKQLGITKVFDLRSDTEIEKYHTPCPNIEGIEVLRVPVFKKEDYSPEMMAKRFELYSSGRTAAFMELYSQILEHGGFAFGEILRHVRDRPNEGCIVHCTAGKDRTGVIAAILLKLAGVVDQTIAEDYALTRVGREPDRPMVMARLAKIPFFASDRSKALNMLSSRAETMLAFLALLHEKYGGVENYLKQYVRLSNEDIEIIRRNMLVSETEDHAFS</sequence>
<dbReference type="EMBL" id="BFAD01000002">
    <property type="protein sequence ID" value="GBE79887.1"/>
    <property type="molecule type" value="Genomic_DNA"/>
</dbReference>
<dbReference type="InParanoid" id="A0A401GCK5"/>
<dbReference type="STRING" id="139825.A0A401GCK5"/>
<evidence type="ECO:0000313" key="3">
    <source>
        <dbReference type="Proteomes" id="UP000287166"/>
    </source>
</evidence>
<dbReference type="GO" id="GO:0004721">
    <property type="term" value="F:phosphoprotein phosphatase activity"/>
    <property type="evidence" value="ECO:0007669"/>
    <property type="project" value="InterPro"/>
</dbReference>
<protein>
    <recommendedName>
        <fullName evidence="1">Tyrosine specific protein phosphatases domain-containing protein</fullName>
    </recommendedName>
</protein>
<evidence type="ECO:0000259" key="1">
    <source>
        <dbReference type="PROSITE" id="PS50056"/>
    </source>
</evidence>
<dbReference type="OrthoDB" id="449382at2759"/>
<organism evidence="2 3">
    <name type="scientific">Sparassis crispa</name>
    <dbReference type="NCBI Taxonomy" id="139825"/>
    <lineage>
        <taxon>Eukaryota</taxon>
        <taxon>Fungi</taxon>
        <taxon>Dikarya</taxon>
        <taxon>Basidiomycota</taxon>
        <taxon>Agaricomycotina</taxon>
        <taxon>Agaricomycetes</taxon>
        <taxon>Polyporales</taxon>
        <taxon>Sparassidaceae</taxon>
        <taxon>Sparassis</taxon>
    </lineage>
</organism>
<dbReference type="InterPro" id="IPR016130">
    <property type="entry name" value="Tyr_Pase_AS"/>
</dbReference>